<dbReference type="EMBL" id="RSDW01000001">
    <property type="protein sequence ID" value="RSL19196.1"/>
    <property type="molecule type" value="Genomic_DNA"/>
</dbReference>
<dbReference type="PANTHER" id="PTHR43214">
    <property type="entry name" value="TWO-COMPONENT RESPONSE REGULATOR"/>
    <property type="match status" value="1"/>
</dbReference>
<keyword evidence="3" id="KW-0804">Transcription</keyword>
<dbReference type="GO" id="GO:0003677">
    <property type="term" value="F:DNA binding"/>
    <property type="evidence" value="ECO:0007669"/>
    <property type="project" value="UniProtKB-KW"/>
</dbReference>
<dbReference type="AlphaFoldDB" id="A0A3R9QE76"/>
<proteinExistence type="predicted"/>
<feature type="domain" description="Response regulatory" evidence="5">
    <location>
        <begin position="4"/>
        <end position="118"/>
    </location>
</feature>
<organism evidence="6 7">
    <name type="scientific">Edaphobacter aggregans</name>
    <dbReference type="NCBI Taxonomy" id="570835"/>
    <lineage>
        <taxon>Bacteria</taxon>
        <taxon>Pseudomonadati</taxon>
        <taxon>Acidobacteriota</taxon>
        <taxon>Terriglobia</taxon>
        <taxon>Terriglobales</taxon>
        <taxon>Acidobacteriaceae</taxon>
        <taxon>Edaphobacter</taxon>
    </lineage>
</organism>
<dbReference type="PANTHER" id="PTHR43214:SF41">
    <property type="entry name" value="NITRATE_NITRITE RESPONSE REGULATOR PROTEIN NARP"/>
    <property type="match status" value="1"/>
</dbReference>
<dbReference type="Pfam" id="PF00072">
    <property type="entry name" value="Response_reg"/>
    <property type="match status" value="1"/>
</dbReference>
<comment type="caution">
    <text evidence="6">The sequence shown here is derived from an EMBL/GenBank/DDBJ whole genome shotgun (WGS) entry which is preliminary data.</text>
</comment>
<evidence type="ECO:0000259" key="5">
    <source>
        <dbReference type="PROSITE" id="PS50110"/>
    </source>
</evidence>
<keyword evidence="4" id="KW-0597">Phosphoprotein</keyword>
<dbReference type="InterPro" id="IPR058245">
    <property type="entry name" value="NreC/VraR/RcsB-like_REC"/>
</dbReference>
<dbReference type="CDD" id="cd17535">
    <property type="entry name" value="REC_NarL-like"/>
    <property type="match status" value="1"/>
</dbReference>
<dbReference type="OrthoDB" id="9800897at2"/>
<protein>
    <submittedName>
        <fullName evidence="6">Response regulator receiver domain-containing protein</fullName>
    </submittedName>
</protein>
<keyword evidence="7" id="KW-1185">Reference proteome</keyword>
<sequence length="129" mass="13763">MKTTVLLADDHPSLLEAATAILNPHFDIVGTATDGAMLVSEALRLRPDVIVTDITMPVLNGIEAVSQLRDSNFSATFVFLTVHANEEFLKACLAEGALGYVLKSHMKTHLVAAIQSALKGESYVSPSVV</sequence>
<evidence type="ECO:0000256" key="4">
    <source>
        <dbReference type="PROSITE-ProRule" id="PRU00169"/>
    </source>
</evidence>
<gene>
    <name evidence="6" type="ORF">EDE15_4850</name>
</gene>
<accession>A0A3R9QE76</accession>
<dbReference type="InterPro" id="IPR039420">
    <property type="entry name" value="WalR-like"/>
</dbReference>
<dbReference type="Proteomes" id="UP000269669">
    <property type="component" value="Unassembled WGS sequence"/>
</dbReference>
<dbReference type="PROSITE" id="PS50110">
    <property type="entry name" value="RESPONSE_REGULATORY"/>
    <property type="match status" value="1"/>
</dbReference>
<dbReference type="SMART" id="SM00448">
    <property type="entry name" value="REC"/>
    <property type="match status" value="1"/>
</dbReference>
<evidence type="ECO:0000256" key="2">
    <source>
        <dbReference type="ARBA" id="ARBA00023125"/>
    </source>
</evidence>
<name>A0A3R9QE76_9BACT</name>
<evidence type="ECO:0000313" key="7">
    <source>
        <dbReference type="Proteomes" id="UP000269669"/>
    </source>
</evidence>
<dbReference type="RefSeq" id="WP_125487464.1">
    <property type="nucleotide sequence ID" value="NZ_RSDW01000001.1"/>
</dbReference>
<feature type="modified residue" description="4-aspartylphosphate" evidence="4">
    <location>
        <position position="53"/>
    </location>
</feature>
<dbReference type="InterPro" id="IPR001789">
    <property type="entry name" value="Sig_transdc_resp-reg_receiver"/>
</dbReference>
<evidence type="ECO:0000313" key="6">
    <source>
        <dbReference type="EMBL" id="RSL19196.1"/>
    </source>
</evidence>
<dbReference type="GO" id="GO:0000160">
    <property type="term" value="P:phosphorelay signal transduction system"/>
    <property type="evidence" value="ECO:0007669"/>
    <property type="project" value="InterPro"/>
</dbReference>
<evidence type="ECO:0000256" key="1">
    <source>
        <dbReference type="ARBA" id="ARBA00023015"/>
    </source>
</evidence>
<dbReference type="SUPFAM" id="SSF52172">
    <property type="entry name" value="CheY-like"/>
    <property type="match status" value="1"/>
</dbReference>
<keyword evidence="2" id="KW-0238">DNA-binding</keyword>
<keyword evidence="1" id="KW-0805">Transcription regulation</keyword>
<dbReference type="InterPro" id="IPR011006">
    <property type="entry name" value="CheY-like_superfamily"/>
</dbReference>
<evidence type="ECO:0000256" key="3">
    <source>
        <dbReference type="ARBA" id="ARBA00023163"/>
    </source>
</evidence>
<reference evidence="6 7" key="1">
    <citation type="submission" date="2018-12" db="EMBL/GenBank/DDBJ databases">
        <title>Sequencing of bacterial isolates from soil warming experiment in Harvard Forest, Massachusetts, USA.</title>
        <authorList>
            <person name="Deangelis K."/>
        </authorList>
    </citation>
    <scope>NUCLEOTIDE SEQUENCE [LARGE SCALE GENOMIC DNA]</scope>
    <source>
        <strain evidence="6 7">EB153</strain>
    </source>
</reference>
<dbReference type="Gene3D" id="3.40.50.2300">
    <property type="match status" value="1"/>
</dbReference>